<accession>A0A6J0KW47</accession>
<proteinExistence type="inferred from homology"/>
<dbReference type="Pfam" id="PF14226">
    <property type="entry name" value="DIOX_N"/>
    <property type="match status" value="1"/>
</dbReference>
<comment type="similarity">
    <text evidence="6">Belongs to the iron/ascorbate-dependent oxidoreductase family.</text>
</comment>
<sequence>MEGLNEVIPTLDLHETPDKLLNQKIREASERWGCFKVTNHGVPFSLMAKMKKTVTDLHERPVEMKMRNTDVILGSGYKPIIELNPLYESFGVFDMASPLAANTFCDLLEASADQREILVKYGKAIGGLAKDLARRLVESYGLAGTDLCQKWPCQFRISKYHFKPETIGRNGLILHTDPGFLTVLQGDDDVGGLEVVDPSSGNYIPINTSPNTLTVNLGDMAKIWSNGRLCNVKHRVQCKEAKTRITISCFLLAPTDRVVEPPSEFVDAEHPRLFKPVSDGKLRRIRLRHNTHAGESLNFVTLKYLNDQNID</sequence>
<comment type="function">
    <text evidence="3">2-oxoglutarate-dependent dioxygenase essential for auxin catabolism and maintenance of auxin homeostasis in reproductive organs. Catalyzes the irreversible oxidation of indole-3-acetic acid (IAA) to the biologically inactive 2-oxoindole-3-acetic acid (OxIAA).</text>
</comment>
<dbReference type="PANTHER" id="PTHR47990">
    <property type="entry name" value="2-OXOGLUTARATE (2OG) AND FE(II)-DEPENDENT OXYGENASE SUPERFAMILY PROTEIN-RELATED"/>
    <property type="match status" value="1"/>
</dbReference>
<evidence type="ECO:0000256" key="6">
    <source>
        <dbReference type="RuleBase" id="RU003682"/>
    </source>
</evidence>
<dbReference type="KEGG" id="rsz:108823078"/>
<dbReference type="FunFam" id="2.60.120.330:FF:000017">
    <property type="entry name" value="2-oxoglutarate-dependent dioxygenase DAO"/>
    <property type="match status" value="1"/>
</dbReference>
<dbReference type="Proteomes" id="UP000504610">
    <property type="component" value="Chromosome 8"/>
</dbReference>
<dbReference type="PROSITE" id="PS51471">
    <property type="entry name" value="FE2OG_OXY"/>
    <property type="match status" value="1"/>
</dbReference>
<dbReference type="SUPFAM" id="SSF51197">
    <property type="entry name" value="Clavaminate synthase-like"/>
    <property type="match status" value="1"/>
</dbReference>
<keyword evidence="6" id="KW-0560">Oxidoreductase</keyword>
<dbReference type="Gene3D" id="2.60.120.330">
    <property type="entry name" value="B-lactam Antibiotic, Isopenicillin N Synthase, Chain"/>
    <property type="match status" value="1"/>
</dbReference>
<keyword evidence="2 6" id="KW-0408">Iron</keyword>
<dbReference type="OrthoDB" id="288590at2759"/>
<dbReference type="InterPro" id="IPR027443">
    <property type="entry name" value="IPNS-like_sf"/>
</dbReference>
<feature type="domain" description="Fe2OG dioxygenase" evidence="7">
    <location>
        <begin position="144"/>
        <end position="254"/>
    </location>
</feature>
<dbReference type="RefSeq" id="XP_018451808.1">
    <property type="nucleotide sequence ID" value="XM_018596306.2"/>
</dbReference>
<keyword evidence="9" id="KW-0223">Dioxygenase</keyword>
<dbReference type="InterPro" id="IPR005123">
    <property type="entry name" value="Oxoglu/Fe-dep_dioxygenase_dom"/>
</dbReference>
<protein>
    <recommendedName>
        <fullName evidence="4">2-oxoglutarate-dependent dioxygenase DAO</fullName>
    </recommendedName>
    <alternativeName>
        <fullName evidence="5">Protein DIOXYGENASE FOR AUXIN OXIDATION</fullName>
    </alternativeName>
</protein>
<evidence type="ECO:0000256" key="4">
    <source>
        <dbReference type="ARBA" id="ARBA00074102"/>
    </source>
</evidence>
<dbReference type="Pfam" id="PF03171">
    <property type="entry name" value="2OG-FeII_Oxy"/>
    <property type="match status" value="1"/>
</dbReference>
<keyword evidence="8" id="KW-1185">Reference proteome</keyword>
<evidence type="ECO:0000313" key="8">
    <source>
        <dbReference type="Proteomes" id="UP000504610"/>
    </source>
</evidence>
<name>A0A6J0KW47_RAPSA</name>
<evidence type="ECO:0000256" key="2">
    <source>
        <dbReference type="ARBA" id="ARBA00023004"/>
    </source>
</evidence>
<reference evidence="9" key="2">
    <citation type="submission" date="2025-08" db="UniProtKB">
        <authorList>
            <consortium name="RefSeq"/>
        </authorList>
    </citation>
    <scope>IDENTIFICATION</scope>
    <source>
        <tissue evidence="9">Leaf</tissue>
    </source>
</reference>
<evidence type="ECO:0000256" key="1">
    <source>
        <dbReference type="ARBA" id="ARBA00022723"/>
    </source>
</evidence>
<dbReference type="InterPro" id="IPR044861">
    <property type="entry name" value="IPNS-like_FE2OG_OXY"/>
</dbReference>
<dbReference type="GO" id="GO:0051213">
    <property type="term" value="F:dioxygenase activity"/>
    <property type="evidence" value="ECO:0007669"/>
    <property type="project" value="UniProtKB-KW"/>
</dbReference>
<evidence type="ECO:0000313" key="9">
    <source>
        <dbReference type="RefSeq" id="XP_018451808.1"/>
    </source>
</evidence>
<organism evidence="8 9">
    <name type="scientific">Raphanus sativus</name>
    <name type="common">Radish</name>
    <name type="synonym">Raphanus raphanistrum var. sativus</name>
    <dbReference type="NCBI Taxonomy" id="3726"/>
    <lineage>
        <taxon>Eukaryota</taxon>
        <taxon>Viridiplantae</taxon>
        <taxon>Streptophyta</taxon>
        <taxon>Embryophyta</taxon>
        <taxon>Tracheophyta</taxon>
        <taxon>Spermatophyta</taxon>
        <taxon>Magnoliopsida</taxon>
        <taxon>eudicotyledons</taxon>
        <taxon>Gunneridae</taxon>
        <taxon>Pentapetalae</taxon>
        <taxon>rosids</taxon>
        <taxon>malvids</taxon>
        <taxon>Brassicales</taxon>
        <taxon>Brassicaceae</taxon>
        <taxon>Brassiceae</taxon>
        <taxon>Raphanus</taxon>
    </lineage>
</organism>
<dbReference type="InterPro" id="IPR050231">
    <property type="entry name" value="Iron_ascorbate_oxido_reductase"/>
</dbReference>
<reference evidence="8" key="1">
    <citation type="journal article" date="2019" name="Database">
        <title>The radish genome database (RadishGD): an integrated information resource for radish genomics.</title>
        <authorList>
            <person name="Yu H.J."/>
            <person name="Baek S."/>
            <person name="Lee Y.J."/>
            <person name="Cho A."/>
            <person name="Mun J.H."/>
        </authorList>
    </citation>
    <scope>NUCLEOTIDE SEQUENCE [LARGE SCALE GENOMIC DNA]</scope>
    <source>
        <strain evidence="8">cv. WK10039</strain>
    </source>
</reference>
<evidence type="ECO:0000256" key="5">
    <source>
        <dbReference type="ARBA" id="ARBA00076740"/>
    </source>
</evidence>
<dbReference type="AlphaFoldDB" id="A0A6J0KW47"/>
<dbReference type="InterPro" id="IPR026992">
    <property type="entry name" value="DIOX_N"/>
</dbReference>
<keyword evidence="1 6" id="KW-0479">Metal-binding</keyword>
<evidence type="ECO:0000259" key="7">
    <source>
        <dbReference type="PROSITE" id="PS51471"/>
    </source>
</evidence>
<evidence type="ECO:0000256" key="3">
    <source>
        <dbReference type="ARBA" id="ARBA00054658"/>
    </source>
</evidence>
<dbReference type="GO" id="GO:0046872">
    <property type="term" value="F:metal ion binding"/>
    <property type="evidence" value="ECO:0007669"/>
    <property type="project" value="UniProtKB-KW"/>
</dbReference>
<dbReference type="GeneID" id="108823078"/>
<gene>
    <name evidence="9" type="primary">LOC108823078</name>
</gene>